<evidence type="ECO:0000313" key="2">
    <source>
        <dbReference type="EMBL" id="BCJ29635.1"/>
    </source>
</evidence>
<keyword evidence="5" id="KW-1185">Reference proteome</keyword>
<dbReference type="EMBL" id="AP023354">
    <property type="protein sequence ID" value="BCJ29635.1"/>
    <property type="molecule type" value="Genomic_DNA"/>
</dbReference>
<evidence type="ECO:0000313" key="3">
    <source>
        <dbReference type="EMBL" id="BCJ29655.1"/>
    </source>
</evidence>
<dbReference type="EMBL" id="AP023354">
    <property type="protein sequence ID" value="BCJ29675.1"/>
    <property type="molecule type" value="Genomic_DNA"/>
</dbReference>
<dbReference type="KEGG" id="aser:Asera_37000"/>
<gene>
    <name evidence="1" type="ORF">Asera_37000</name>
    <name evidence="2" type="ORF">Asera_37430</name>
    <name evidence="3" type="ORF">Asera_37630</name>
    <name evidence="4" type="ORF">Asera_37830</name>
</gene>
<sequence>MTWAGLRHVPGPACVDHGWMRRERAVTRKHEAAALAAPGIDAIRDAYLTGGSDAQRVAALIEIAGAAAALARTVARFRHVDRVELFELVSRRSDVLPVLGRGQWLPTMTYHVPAPGKRRIRGRSNTSTVPVPAVIQPELFADVDGAA</sequence>
<accession>A0A810L447</accession>
<dbReference type="KEGG" id="aser:Asera_37430"/>
<evidence type="ECO:0000313" key="4">
    <source>
        <dbReference type="EMBL" id="BCJ29675.1"/>
    </source>
</evidence>
<dbReference type="EMBL" id="AP023354">
    <property type="protein sequence ID" value="BCJ29655.1"/>
    <property type="molecule type" value="Genomic_DNA"/>
</dbReference>
<dbReference type="EMBL" id="AP023354">
    <property type="protein sequence ID" value="BCJ29592.1"/>
    <property type="molecule type" value="Genomic_DNA"/>
</dbReference>
<evidence type="ECO:0000313" key="1">
    <source>
        <dbReference type="EMBL" id="BCJ29592.1"/>
    </source>
</evidence>
<reference evidence="4" key="1">
    <citation type="submission" date="2020-08" db="EMBL/GenBank/DDBJ databases">
        <title>Whole genome shotgun sequence of Actinocatenispora sera NBRC 101916.</title>
        <authorList>
            <person name="Komaki H."/>
            <person name="Tamura T."/>
        </authorList>
    </citation>
    <scope>NUCLEOTIDE SEQUENCE</scope>
    <source>
        <strain evidence="4">NBRC 101916</strain>
    </source>
</reference>
<evidence type="ECO:0000313" key="5">
    <source>
        <dbReference type="Proteomes" id="UP000680750"/>
    </source>
</evidence>
<proteinExistence type="predicted"/>
<dbReference type="AlphaFoldDB" id="A0A810L447"/>
<dbReference type="KEGG" id="aser:Asera_37630"/>
<dbReference type="Proteomes" id="UP000680750">
    <property type="component" value="Chromosome"/>
</dbReference>
<protein>
    <submittedName>
        <fullName evidence="4">Uncharacterized protein</fullName>
    </submittedName>
</protein>
<name>A0A810L447_9ACTN</name>
<dbReference type="KEGG" id="aser:Asera_37830"/>
<organism evidence="4 5">
    <name type="scientific">Actinocatenispora sera</name>
    <dbReference type="NCBI Taxonomy" id="390989"/>
    <lineage>
        <taxon>Bacteria</taxon>
        <taxon>Bacillati</taxon>
        <taxon>Actinomycetota</taxon>
        <taxon>Actinomycetes</taxon>
        <taxon>Micromonosporales</taxon>
        <taxon>Micromonosporaceae</taxon>
        <taxon>Actinocatenispora</taxon>
    </lineage>
</organism>